<evidence type="ECO:0000256" key="4">
    <source>
        <dbReference type="ARBA" id="ARBA00022909"/>
    </source>
</evidence>
<comment type="similarity">
    <text evidence="3 6">Belongs to the DHNA family.</text>
</comment>
<evidence type="ECO:0000256" key="2">
    <source>
        <dbReference type="ARBA" id="ARBA00005013"/>
    </source>
</evidence>
<dbReference type="InterPro" id="IPR006156">
    <property type="entry name" value="Dihydroneopterin_aldolase"/>
</dbReference>
<reference evidence="9" key="1">
    <citation type="journal article" date="2020" name="Int. J. Syst. Evol. Microbiol.">
        <title>Alteromonas alba sp. nov., a marine bacterium isolated from the seawater of the West Pacific Ocean.</title>
        <authorList>
            <person name="Sun C."/>
            <person name="Wu Y.-H."/>
            <person name="Xamxidin M."/>
            <person name="Cheng H."/>
            <person name="Xu X.-W."/>
        </authorList>
    </citation>
    <scope>NUCLEOTIDE SEQUENCE [LARGE SCALE GENOMIC DNA]</scope>
    <source>
        <strain evidence="9">190</strain>
    </source>
</reference>
<dbReference type="SUPFAM" id="SSF55620">
    <property type="entry name" value="Tetrahydrobiopterin biosynthesis enzymes-like"/>
    <property type="match status" value="1"/>
</dbReference>
<evidence type="ECO:0000256" key="5">
    <source>
        <dbReference type="ARBA" id="ARBA00023239"/>
    </source>
</evidence>
<dbReference type="Gene3D" id="3.30.1130.10">
    <property type="match status" value="1"/>
</dbReference>
<organism evidence="8 9">
    <name type="scientific">Alteromonas alba</name>
    <dbReference type="NCBI Taxonomy" id="2079529"/>
    <lineage>
        <taxon>Bacteria</taxon>
        <taxon>Pseudomonadati</taxon>
        <taxon>Pseudomonadota</taxon>
        <taxon>Gammaproteobacteria</taxon>
        <taxon>Alteromonadales</taxon>
        <taxon>Alteromonadaceae</taxon>
        <taxon>Alteromonas/Salinimonas group</taxon>
        <taxon>Alteromonas</taxon>
    </lineage>
</organism>
<evidence type="ECO:0000256" key="1">
    <source>
        <dbReference type="ARBA" id="ARBA00001353"/>
    </source>
</evidence>
<protein>
    <recommendedName>
        <fullName evidence="6">7,8-dihydroneopterin aldolase</fullName>
        <ecNumber evidence="6">4.1.2.25</ecNumber>
    </recommendedName>
</protein>
<dbReference type="PANTHER" id="PTHR42844">
    <property type="entry name" value="DIHYDRONEOPTERIN ALDOLASE 1-RELATED"/>
    <property type="match status" value="1"/>
</dbReference>
<dbReference type="AlphaFoldDB" id="A0A2S9VGR3"/>
<dbReference type="RefSeq" id="WP_105932859.1">
    <property type="nucleotide sequence ID" value="NZ_PVNP01000003.1"/>
</dbReference>
<dbReference type="GO" id="GO:0046654">
    <property type="term" value="P:tetrahydrofolate biosynthetic process"/>
    <property type="evidence" value="ECO:0007669"/>
    <property type="project" value="UniProtKB-UniRule"/>
</dbReference>
<comment type="catalytic activity">
    <reaction evidence="1 6">
        <text>7,8-dihydroneopterin = 6-hydroxymethyl-7,8-dihydropterin + glycolaldehyde</text>
        <dbReference type="Rhea" id="RHEA:10540"/>
        <dbReference type="ChEBI" id="CHEBI:17001"/>
        <dbReference type="ChEBI" id="CHEBI:17071"/>
        <dbReference type="ChEBI" id="CHEBI:44841"/>
        <dbReference type="EC" id="4.1.2.25"/>
    </reaction>
</comment>
<dbReference type="NCBIfam" id="TIGR00525">
    <property type="entry name" value="folB"/>
    <property type="match status" value="1"/>
</dbReference>
<evidence type="ECO:0000256" key="3">
    <source>
        <dbReference type="ARBA" id="ARBA00005708"/>
    </source>
</evidence>
<name>A0A2S9VGR3_9ALTE</name>
<gene>
    <name evidence="8" type="primary">folB</name>
    <name evidence="8" type="ORF">C6Y40_00045</name>
</gene>
<comment type="caution">
    <text evidence="8">The sequence shown here is derived from an EMBL/GenBank/DDBJ whole genome shotgun (WGS) entry which is preliminary data.</text>
</comment>
<dbReference type="SMART" id="SM00905">
    <property type="entry name" value="FolB"/>
    <property type="match status" value="1"/>
</dbReference>
<keyword evidence="4 6" id="KW-0289">Folate biosynthesis</keyword>
<evidence type="ECO:0000259" key="7">
    <source>
        <dbReference type="SMART" id="SM00905"/>
    </source>
</evidence>
<dbReference type="PANTHER" id="PTHR42844:SF1">
    <property type="entry name" value="DIHYDRONEOPTERIN ALDOLASE 1-RELATED"/>
    <property type="match status" value="1"/>
</dbReference>
<dbReference type="Proteomes" id="UP000238949">
    <property type="component" value="Unassembled WGS sequence"/>
</dbReference>
<dbReference type="OrthoDB" id="9810587at2"/>
<dbReference type="EC" id="4.1.2.25" evidence="6"/>
<dbReference type="EMBL" id="PVNP01000003">
    <property type="protein sequence ID" value="PRO75640.1"/>
    <property type="molecule type" value="Genomic_DNA"/>
</dbReference>
<dbReference type="InterPro" id="IPR006157">
    <property type="entry name" value="FolB_dom"/>
</dbReference>
<sequence length="118" mass="12781">MQQIFIEGLEVPTLIGVYDWERTQNTVLIIDLLIDADLSAAMQSDDVAHTIDYAAVAETVKQVGIDSSFELLEAFANAIISAVCSAFPIQKLVLTIEKPGILPDALKVGIRITHEAGK</sequence>
<dbReference type="GO" id="GO:0046656">
    <property type="term" value="P:folic acid biosynthetic process"/>
    <property type="evidence" value="ECO:0007669"/>
    <property type="project" value="UniProtKB-UniRule"/>
</dbReference>
<comment type="pathway">
    <text evidence="2 6">Cofactor biosynthesis; tetrahydrofolate biosynthesis; 2-amino-4-hydroxy-6-hydroxymethyl-7,8-dihydropteridine diphosphate from 7,8-dihydroneopterin triphosphate: step 3/4.</text>
</comment>
<dbReference type="GO" id="GO:0004150">
    <property type="term" value="F:dihydroneopterin aldolase activity"/>
    <property type="evidence" value="ECO:0007669"/>
    <property type="project" value="UniProtKB-UniRule"/>
</dbReference>
<comment type="function">
    <text evidence="6">Catalyzes the conversion of 7,8-dihydroneopterin to 6-hydroxymethyl-7,8-dihydropterin.</text>
</comment>
<keyword evidence="5 6" id="KW-0456">Lyase</keyword>
<evidence type="ECO:0000256" key="6">
    <source>
        <dbReference type="RuleBase" id="RU362079"/>
    </source>
</evidence>
<dbReference type="UniPathway" id="UPA00077">
    <property type="reaction ID" value="UER00154"/>
</dbReference>
<accession>A0A2S9VGR3</accession>
<proteinExistence type="inferred from homology"/>
<evidence type="ECO:0000313" key="9">
    <source>
        <dbReference type="Proteomes" id="UP000238949"/>
    </source>
</evidence>
<dbReference type="GO" id="GO:0005737">
    <property type="term" value="C:cytoplasm"/>
    <property type="evidence" value="ECO:0007669"/>
    <property type="project" value="TreeGrafter"/>
</dbReference>
<dbReference type="Pfam" id="PF02152">
    <property type="entry name" value="FolB"/>
    <property type="match status" value="1"/>
</dbReference>
<feature type="domain" description="Dihydroneopterin aldolase/epimerase" evidence="7">
    <location>
        <begin position="4"/>
        <end position="114"/>
    </location>
</feature>
<evidence type="ECO:0000313" key="8">
    <source>
        <dbReference type="EMBL" id="PRO75640.1"/>
    </source>
</evidence>
<dbReference type="InterPro" id="IPR043133">
    <property type="entry name" value="GTP-CH-I_C/QueF"/>
</dbReference>
<keyword evidence="9" id="KW-1185">Reference proteome</keyword>
<dbReference type="NCBIfam" id="TIGR00526">
    <property type="entry name" value="folB_dom"/>
    <property type="match status" value="1"/>
</dbReference>